<dbReference type="GO" id="GO:0008408">
    <property type="term" value="F:3'-5' exonuclease activity"/>
    <property type="evidence" value="ECO:0007669"/>
    <property type="project" value="InterPro"/>
</dbReference>
<evidence type="ECO:0000256" key="3">
    <source>
        <dbReference type="ARBA" id="ARBA00022695"/>
    </source>
</evidence>
<dbReference type="InterPro" id="IPR029460">
    <property type="entry name" value="DNAPol_HHH"/>
</dbReference>
<dbReference type="Gene3D" id="3.20.20.140">
    <property type="entry name" value="Metal-dependent hydrolases"/>
    <property type="match status" value="1"/>
</dbReference>
<dbReference type="InterPro" id="IPR011708">
    <property type="entry name" value="DNA_pol3_alpha_NTPase_dom"/>
</dbReference>
<dbReference type="GO" id="GO:0006260">
    <property type="term" value="P:DNA replication"/>
    <property type="evidence" value="ECO:0007669"/>
    <property type="project" value="UniProtKB-KW"/>
</dbReference>
<keyword evidence="4" id="KW-0235">DNA replication</keyword>
<dbReference type="GO" id="GO:0003887">
    <property type="term" value="F:DNA-directed DNA polymerase activity"/>
    <property type="evidence" value="ECO:0007669"/>
    <property type="project" value="UniProtKB-KW"/>
</dbReference>
<dbReference type="InterPro" id="IPR003141">
    <property type="entry name" value="Pol/His_phosphatase_N"/>
</dbReference>
<dbReference type="Gene3D" id="1.10.150.870">
    <property type="match status" value="1"/>
</dbReference>
<dbReference type="EC" id="2.7.7.7" evidence="1"/>
<dbReference type="Proteomes" id="UP000077469">
    <property type="component" value="Chromosome"/>
</dbReference>
<dbReference type="EMBL" id="CP007141">
    <property type="protein sequence ID" value="AJC73171.1"/>
    <property type="molecule type" value="Genomic_DNA"/>
</dbReference>
<dbReference type="PANTHER" id="PTHR32294">
    <property type="entry name" value="DNA POLYMERASE III SUBUNIT ALPHA"/>
    <property type="match status" value="1"/>
</dbReference>
<reference evidence="8 9" key="1">
    <citation type="submission" date="2014-01" db="EMBL/GenBank/DDBJ databases">
        <title>Genome sequencing of Thermotog hypogea.</title>
        <authorList>
            <person name="Zhang X."/>
            <person name="Alvare G."/>
            <person name="Fristensky B."/>
            <person name="Chen L."/>
            <person name="Suen T."/>
            <person name="Chen Q."/>
            <person name="Ma K."/>
        </authorList>
    </citation>
    <scope>NUCLEOTIDE SEQUENCE [LARGE SCALE GENOMIC DNA]</scope>
    <source>
        <strain evidence="8 9">DSM 11164</strain>
    </source>
</reference>
<dbReference type="SMART" id="SM00481">
    <property type="entry name" value="POLIIIAc"/>
    <property type="match status" value="1"/>
</dbReference>
<keyword evidence="9" id="KW-1185">Reference proteome</keyword>
<dbReference type="AlphaFoldDB" id="A0A0X1KPK6"/>
<proteinExistence type="predicted"/>
<organism evidence="8 9">
    <name type="scientific">Pseudothermotoga hypogea DSM 11164 = NBRC 106472</name>
    <dbReference type="NCBI Taxonomy" id="1123384"/>
    <lineage>
        <taxon>Bacteria</taxon>
        <taxon>Thermotogati</taxon>
        <taxon>Thermotogota</taxon>
        <taxon>Thermotogae</taxon>
        <taxon>Thermotogales</taxon>
        <taxon>Thermotogaceae</taxon>
        <taxon>Pseudothermotoga</taxon>
    </lineage>
</organism>
<dbReference type="OrthoDB" id="9803237at2"/>
<dbReference type="PATRIC" id="fig|1123384.7.peg.389"/>
<accession>A0A0X1KPK6</accession>
<feature type="domain" description="Polymerase/histidinol phosphatase N-terminal" evidence="7">
    <location>
        <begin position="1"/>
        <end position="67"/>
    </location>
</feature>
<evidence type="ECO:0000259" key="7">
    <source>
        <dbReference type="SMART" id="SM00481"/>
    </source>
</evidence>
<dbReference type="Pfam" id="PF14579">
    <property type="entry name" value="HHH_6"/>
    <property type="match status" value="1"/>
</dbReference>
<keyword evidence="5 8" id="KW-0239">DNA-directed DNA polymerase</keyword>
<evidence type="ECO:0000313" key="8">
    <source>
        <dbReference type="EMBL" id="AJC73171.1"/>
    </source>
</evidence>
<dbReference type="PANTHER" id="PTHR32294:SF0">
    <property type="entry name" value="DNA POLYMERASE III SUBUNIT ALPHA"/>
    <property type="match status" value="1"/>
</dbReference>
<dbReference type="STRING" id="1123384.AJ81_01965"/>
<dbReference type="InterPro" id="IPR040982">
    <property type="entry name" value="DNA_pol3_finger"/>
</dbReference>
<gene>
    <name evidence="8" type="ORF">AJ81_01965</name>
</gene>
<evidence type="ECO:0000256" key="4">
    <source>
        <dbReference type="ARBA" id="ARBA00022705"/>
    </source>
</evidence>
<evidence type="ECO:0000256" key="5">
    <source>
        <dbReference type="ARBA" id="ARBA00022932"/>
    </source>
</evidence>
<evidence type="ECO:0000313" key="9">
    <source>
        <dbReference type="Proteomes" id="UP000077469"/>
    </source>
</evidence>
<dbReference type="Pfam" id="PF07733">
    <property type="entry name" value="DNA_pol3_alpha"/>
    <property type="match status" value="1"/>
</dbReference>
<evidence type="ECO:0000256" key="2">
    <source>
        <dbReference type="ARBA" id="ARBA00022679"/>
    </source>
</evidence>
<keyword evidence="3" id="KW-0548">Nucleotidyltransferase</keyword>
<keyword evidence="2" id="KW-0808">Transferase</keyword>
<evidence type="ECO:0000256" key="1">
    <source>
        <dbReference type="ARBA" id="ARBA00012417"/>
    </source>
</evidence>
<dbReference type="InterPro" id="IPR004805">
    <property type="entry name" value="DnaE2/DnaE/PolC"/>
</dbReference>
<protein>
    <recommendedName>
        <fullName evidence="1">DNA-directed DNA polymerase</fullName>
        <ecNumber evidence="1">2.7.7.7</ecNumber>
    </recommendedName>
</protein>
<dbReference type="PaxDb" id="1123384-AJ81_01965"/>
<dbReference type="Pfam" id="PF17657">
    <property type="entry name" value="DNA_pol3_finger"/>
    <property type="match status" value="1"/>
</dbReference>
<comment type="catalytic activity">
    <reaction evidence="6">
        <text>DNA(n) + a 2'-deoxyribonucleoside 5'-triphosphate = DNA(n+1) + diphosphate</text>
        <dbReference type="Rhea" id="RHEA:22508"/>
        <dbReference type="Rhea" id="RHEA-COMP:17339"/>
        <dbReference type="Rhea" id="RHEA-COMP:17340"/>
        <dbReference type="ChEBI" id="CHEBI:33019"/>
        <dbReference type="ChEBI" id="CHEBI:61560"/>
        <dbReference type="ChEBI" id="CHEBI:173112"/>
        <dbReference type="EC" id="2.7.7.7"/>
    </reaction>
</comment>
<sequence length="843" mass="96131">MIFCFVSPCSFDGSVIRLRQMIEFAKERGMKSLLLADTNFHAAVRFNKLCQENGLIPIHGLRKGQKIFYARDREEFEELVRSYNENREPRLNSLDVKEVRLVYYLDRSSFEAHRFMTRLVGSEPCEDCEPFGKFLDPAEALGARLYDLKVSHKLLNPPEGWLDKLFEELDLERKTRLMREVEVVRKLGFESYFYTVKRIVDIATQNGILIGPGRGSVVGSLLAYLLGITSIDPISHNLMFERFLHEERREPPDIDIDVADEQRDKLLGLLKDAFPYFAQISTFVTLTEKGLFNEVSRLKLDVSSNVTKALIGLPLRRSIHAAGIVLAAEPLNLPLVPSSDQPVIEYDMDSLECIGVVKIDVLGLRTLTVLDKIRKRVNVKTMPFNDGATFELLGRGNTCGIFQLESETARNLCRLIRPSNLEELSVLLALNRPGPLAAKLEKTYAERKRGCQRAEEDMFPETHGVIVYQEQVMRLAMRTAGFSAAEADLFRKAISEKDPRILEPALQKFRDALHKRGYRPDFVEKLCDVLVKFAGYAFNKSHSVAYSHLSYELAYLKAHWPREFFDVYVREHSSEQFKVFLAVQELRSLGYEVLPPNVNFGGSEDRIFRLPLEAVGGIGESSARICRELAPFSNLKDFAERTRLPTSTIQRLVWAGAFDELYGSRSAALEDFEAFQKGHDPELSLVAAKVFGKQTERKQKLSYDEVDLAELEERAFGFALTPFAFENEKKFAPLAEVFASSRILPVAVRISKNFASDGYTIARLKDRLPDGYYALILAPDGRIVQHKKLDEVQRVVYKIENCFDERDVERASELECVETVLCGKKITLFGLRPLVDWYRIEFI</sequence>
<evidence type="ECO:0000256" key="6">
    <source>
        <dbReference type="ARBA" id="ARBA00049244"/>
    </source>
</evidence>
<name>A0A0X1KPK6_9THEM</name>
<dbReference type="KEGG" id="phy:AJ81_01965"/>